<accession>A0A2K8N447</accession>
<feature type="binding site" evidence="8">
    <location>
        <begin position="35"/>
        <end position="37"/>
    </location>
    <ligand>
        <name>S-adenosyl-L-methionine</name>
        <dbReference type="ChEBI" id="CHEBI:59789"/>
    </ligand>
</feature>
<keyword evidence="11" id="KW-1185">Reference proteome</keyword>
<dbReference type="InterPro" id="IPR024924">
    <property type="entry name" value="7-CO-7-deazaguanine_synth-like"/>
</dbReference>
<dbReference type="Proteomes" id="UP000231932">
    <property type="component" value="Chromosome"/>
</dbReference>
<feature type="binding site" evidence="8">
    <location>
        <position position="33"/>
    </location>
    <ligand>
        <name>[4Fe-4S] cluster</name>
        <dbReference type="ChEBI" id="CHEBI:49883"/>
        <note>4Fe-4S-S-AdoMet</note>
    </ligand>
</feature>
<dbReference type="PROSITE" id="PS51918">
    <property type="entry name" value="RADICAL_SAM"/>
    <property type="match status" value="1"/>
</dbReference>
<dbReference type="InterPro" id="IPR007197">
    <property type="entry name" value="rSAM"/>
</dbReference>
<feature type="binding site" evidence="8">
    <location>
        <position position="68"/>
    </location>
    <ligand>
        <name>substrate</name>
    </ligand>
</feature>
<dbReference type="InterPro" id="IPR013785">
    <property type="entry name" value="Aldolase_TIM"/>
</dbReference>
<dbReference type="GO" id="GO:0051539">
    <property type="term" value="F:4 iron, 4 sulfur cluster binding"/>
    <property type="evidence" value="ECO:0007669"/>
    <property type="project" value="UniProtKB-UniRule"/>
</dbReference>
<dbReference type="PANTHER" id="PTHR42836:SF1">
    <property type="entry name" value="7-CARBOXY-7-DEAZAGUANINE SYNTHASE"/>
    <property type="match status" value="1"/>
</dbReference>
<keyword evidence="5 8" id="KW-0408">Iron</keyword>
<feature type="binding site" evidence="8">
    <location>
        <position position="38"/>
    </location>
    <ligand>
        <name>Mg(2+)</name>
        <dbReference type="ChEBI" id="CHEBI:18420"/>
    </ligand>
</feature>
<comment type="function">
    <text evidence="8">Catalyzes the complex heterocyclic radical-mediated conversion of 6-carboxy-5,6,7,8-tetrahydropterin (CPH4) to 7-carboxy-7-deazaguanine (CDG), a step common to the biosynthetic pathways of all 7-deazapurine-containing compounds.</text>
</comment>
<keyword evidence="2 8" id="KW-0949">S-adenosyl-L-methionine</keyword>
<feature type="binding site" evidence="8">
    <location>
        <begin position="10"/>
        <end position="12"/>
    </location>
    <ligand>
        <name>substrate</name>
    </ligand>
</feature>
<dbReference type="UniPathway" id="UPA00391"/>
<dbReference type="GO" id="GO:1904047">
    <property type="term" value="F:S-adenosyl-L-methionine binding"/>
    <property type="evidence" value="ECO:0007669"/>
    <property type="project" value="UniProtKB-UniRule"/>
</dbReference>
<dbReference type="KEGG" id="kyr:CVV65_03825"/>
<comment type="similarity">
    <text evidence="8">Belongs to the radical SAM superfamily. 7-carboxy-7-deazaguanine synthase family.</text>
</comment>
<comment type="cofactor">
    <cofactor evidence="8">
        <name>S-adenosyl-L-methionine</name>
        <dbReference type="ChEBI" id="CHEBI:59789"/>
    </cofactor>
    <text evidence="8">Binds 1 S-adenosyl-L-methionine per subunit.</text>
</comment>
<feature type="domain" description="Radical SAM core" evidence="9">
    <location>
        <begin position="16"/>
        <end position="213"/>
    </location>
</feature>
<organism evidence="10 11">
    <name type="scientific">Kyrpidia spormannii</name>
    <dbReference type="NCBI Taxonomy" id="2055160"/>
    <lineage>
        <taxon>Bacteria</taxon>
        <taxon>Bacillati</taxon>
        <taxon>Bacillota</taxon>
        <taxon>Bacilli</taxon>
        <taxon>Bacillales</taxon>
        <taxon>Alicyclobacillaceae</taxon>
        <taxon>Kyrpidia</taxon>
    </lineage>
</organism>
<keyword evidence="1 8" id="KW-0004">4Fe-4S</keyword>
<gene>
    <name evidence="8" type="primary">queE</name>
    <name evidence="10" type="ORF">CVV65_03825</name>
</gene>
<keyword evidence="4 8" id="KW-0460">Magnesium</keyword>
<dbReference type="EMBL" id="CP024955">
    <property type="protein sequence ID" value="ATY84186.1"/>
    <property type="molecule type" value="Genomic_DNA"/>
</dbReference>
<comment type="cofactor">
    <cofactor evidence="8">
        <name>Mg(2+)</name>
        <dbReference type="ChEBI" id="CHEBI:18420"/>
    </cofactor>
</comment>
<proteinExistence type="inferred from homology"/>
<comment type="cofactor">
    <cofactor evidence="8">
        <name>[4Fe-4S] cluster</name>
        <dbReference type="ChEBI" id="CHEBI:49883"/>
    </cofactor>
    <text evidence="8">Binds 1 [4Fe-4S] cluster. The cluster is coordinated with 3 cysteines and an exchangeable S-adenosyl-L-methionine.</text>
</comment>
<dbReference type="PANTHER" id="PTHR42836">
    <property type="entry name" value="7-CARBOXY-7-DEAZAGUANINE SYNTHASE"/>
    <property type="match status" value="1"/>
</dbReference>
<dbReference type="EC" id="4.3.99.3" evidence="8"/>
<sequence length="218" mass="25713">MKLNELFFSIQGESSSMGLPTVFVRFTGCNLRCSYCDTTYAYFEGTRTTPEEIFRRIEEYGVRRVCLTGGEPLIQPREELQQLLDLLGGNNYEVSIETDGSIDIERVKLRPKQRFVLDIKVPSSDMHTYMDFDNLKRVVPERDEIKFVVGNEEDYLWSKEIIRRYEISPERGYRLLFSPVYGVLEPRTLAEWILQDEWDVRLQVQLHKWLWEPGKRGV</sequence>
<dbReference type="InterPro" id="IPR058240">
    <property type="entry name" value="rSAM_sf"/>
</dbReference>
<evidence type="ECO:0000259" key="9">
    <source>
        <dbReference type="PROSITE" id="PS51918"/>
    </source>
</evidence>
<evidence type="ECO:0000256" key="5">
    <source>
        <dbReference type="ARBA" id="ARBA00023004"/>
    </source>
</evidence>
<keyword evidence="3 8" id="KW-0479">Metal-binding</keyword>
<evidence type="ECO:0000313" key="11">
    <source>
        <dbReference type="Proteomes" id="UP000231932"/>
    </source>
</evidence>
<evidence type="ECO:0000256" key="6">
    <source>
        <dbReference type="ARBA" id="ARBA00023014"/>
    </source>
</evidence>
<dbReference type="SFLD" id="SFLDS00029">
    <property type="entry name" value="Radical_SAM"/>
    <property type="match status" value="1"/>
</dbReference>
<comment type="catalytic activity">
    <reaction evidence="8">
        <text>6-carboxy-5,6,7,8-tetrahydropterin + H(+) = 7-carboxy-7-carbaguanine + NH4(+)</text>
        <dbReference type="Rhea" id="RHEA:27974"/>
        <dbReference type="ChEBI" id="CHEBI:15378"/>
        <dbReference type="ChEBI" id="CHEBI:28938"/>
        <dbReference type="ChEBI" id="CHEBI:61032"/>
        <dbReference type="ChEBI" id="CHEBI:61036"/>
        <dbReference type="EC" id="4.3.99.3"/>
    </reaction>
</comment>
<name>A0A2K8N447_9BACL</name>
<comment type="subunit">
    <text evidence="8">Homodimer.</text>
</comment>
<dbReference type="OrthoDB" id="9792276at2"/>
<dbReference type="CDD" id="cd01335">
    <property type="entry name" value="Radical_SAM"/>
    <property type="match status" value="1"/>
</dbReference>
<dbReference type="Pfam" id="PF04055">
    <property type="entry name" value="Radical_SAM"/>
    <property type="match status" value="1"/>
</dbReference>
<dbReference type="Gene3D" id="3.20.20.70">
    <property type="entry name" value="Aldolase class I"/>
    <property type="match status" value="1"/>
</dbReference>
<dbReference type="SUPFAM" id="SSF102114">
    <property type="entry name" value="Radical SAM enzymes"/>
    <property type="match status" value="1"/>
</dbReference>
<comment type="caution">
    <text evidence="8">Lacks conserved residue(s) required for the propagation of feature annotation.</text>
</comment>
<reference evidence="11" key="1">
    <citation type="submission" date="2017-11" db="EMBL/GenBank/DDBJ databases">
        <title>Complete Genome Sequence of Kyrpidia sp. Strain EA-1, a thermophilic, hydrogen-oxidizing Bacterium, isolated from the Azores.</title>
        <authorList>
            <person name="Reiner J.E."/>
            <person name="Lapp C.J."/>
            <person name="Bunk B."/>
            <person name="Gescher J."/>
        </authorList>
    </citation>
    <scope>NUCLEOTIDE SEQUENCE [LARGE SCALE GENOMIC DNA]</scope>
    <source>
        <strain evidence="11">EA-1</strain>
    </source>
</reference>
<comment type="pathway">
    <text evidence="8">Purine metabolism; 7-cyano-7-deazaguanine biosynthesis.</text>
</comment>
<feature type="binding site" evidence="8">
    <location>
        <position position="25"/>
    </location>
    <ligand>
        <name>substrate</name>
    </ligand>
</feature>
<dbReference type="GO" id="GO:0008616">
    <property type="term" value="P:tRNA queuosine(34) biosynthetic process"/>
    <property type="evidence" value="ECO:0007669"/>
    <property type="project" value="UniProtKB-UniRule"/>
</dbReference>
<evidence type="ECO:0000256" key="8">
    <source>
        <dbReference type="HAMAP-Rule" id="MF_00917"/>
    </source>
</evidence>
<evidence type="ECO:0000313" key="10">
    <source>
        <dbReference type="EMBL" id="ATY84186.1"/>
    </source>
</evidence>
<keyword evidence="6 8" id="KW-0411">Iron-sulfur</keyword>
<evidence type="ECO:0000256" key="4">
    <source>
        <dbReference type="ARBA" id="ARBA00022842"/>
    </source>
</evidence>
<dbReference type="GO" id="GO:0000287">
    <property type="term" value="F:magnesium ion binding"/>
    <property type="evidence" value="ECO:0007669"/>
    <property type="project" value="UniProtKB-UniRule"/>
</dbReference>
<evidence type="ECO:0000256" key="3">
    <source>
        <dbReference type="ARBA" id="ARBA00022723"/>
    </source>
</evidence>
<evidence type="ECO:0000256" key="1">
    <source>
        <dbReference type="ARBA" id="ARBA00022485"/>
    </source>
</evidence>
<dbReference type="PIRSF" id="PIRSF000370">
    <property type="entry name" value="QueE"/>
    <property type="match status" value="1"/>
</dbReference>
<keyword evidence="8" id="KW-0671">Queuosine biosynthesis</keyword>
<feature type="binding site" evidence="8">
    <location>
        <position position="36"/>
    </location>
    <ligand>
        <name>[4Fe-4S] cluster</name>
        <dbReference type="ChEBI" id="CHEBI:49883"/>
        <note>4Fe-4S-S-AdoMet</note>
    </ligand>
</feature>
<feature type="binding site" evidence="8">
    <location>
        <position position="70"/>
    </location>
    <ligand>
        <name>S-adenosyl-L-methionine</name>
        <dbReference type="ChEBI" id="CHEBI:59789"/>
    </ligand>
</feature>
<protein>
    <recommendedName>
        <fullName evidence="8">7-carboxy-7-deazaguanine synthase</fullName>
        <shortName evidence="8">CDG synthase</shortName>
        <ecNumber evidence="8">4.3.99.3</ecNumber>
    </recommendedName>
    <alternativeName>
        <fullName evidence="8">Queuosine biosynthesis protein QueE</fullName>
    </alternativeName>
</protein>
<dbReference type="HAMAP" id="MF_00917">
    <property type="entry name" value="QueE"/>
    <property type="match status" value="1"/>
</dbReference>
<feature type="binding site" evidence="8">
    <location>
        <position position="29"/>
    </location>
    <ligand>
        <name>[4Fe-4S] cluster</name>
        <dbReference type="ChEBI" id="CHEBI:49883"/>
        <note>4Fe-4S-S-AdoMet</note>
    </ligand>
</feature>
<dbReference type="RefSeq" id="WP_100667014.1">
    <property type="nucleotide sequence ID" value="NZ_CP024955.1"/>
</dbReference>
<dbReference type="GO" id="GO:0016840">
    <property type="term" value="F:carbon-nitrogen lyase activity"/>
    <property type="evidence" value="ECO:0007669"/>
    <property type="project" value="UniProtKB-UniRule"/>
</dbReference>
<dbReference type="AlphaFoldDB" id="A0A2K8N447"/>
<keyword evidence="7 8" id="KW-0456">Lyase</keyword>
<evidence type="ECO:0000256" key="2">
    <source>
        <dbReference type="ARBA" id="ARBA00022691"/>
    </source>
</evidence>
<evidence type="ECO:0000256" key="7">
    <source>
        <dbReference type="ARBA" id="ARBA00023239"/>
    </source>
</evidence>